<dbReference type="PANTHER" id="PTHR12277">
    <property type="entry name" value="ALPHA/BETA HYDROLASE DOMAIN-CONTAINING PROTEIN"/>
    <property type="match status" value="1"/>
</dbReference>
<evidence type="ECO:0000313" key="3">
    <source>
        <dbReference type="EMBL" id="EIM79663.1"/>
    </source>
</evidence>
<evidence type="ECO:0000256" key="1">
    <source>
        <dbReference type="SAM" id="MobiDB-lite"/>
    </source>
</evidence>
<reference evidence="4" key="1">
    <citation type="journal article" date="2012" name="Science">
        <title>The Paleozoic origin of enzymatic lignin decomposition reconstructed from 31 fungal genomes.</title>
        <authorList>
            <person name="Floudas D."/>
            <person name="Binder M."/>
            <person name="Riley R."/>
            <person name="Barry K."/>
            <person name="Blanchette R.A."/>
            <person name="Henrissat B."/>
            <person name="Martinez A.T."/>
            <person name="Otillar R."/>
            <person name="Spatafora J.W."/>
            <person name="Yadav J.S."/>
            <person name="Aerts A."/>
            <person name="Benoit I."/>
            <person name="Boyd A."/>
            <person name="Carlson A."/>
            <person name="Copeland A."/>
            <person name="Coutinho P.M."/>
            <person name="de Vries R.P."/>
            <person name="Ferreira P."/>
            <person name="Findley K."/>
            <person name="Foster B."/>
            <person name="Gaskell J."/>
            <person name="Glotzer D."/>
            <person name="Gorecki P."/>
            <person name="Heitman J."/>
            <person name="Hesse C."/>
            <person name="Hori C."/>
            <person name="Igarashi K."/>
            <person name="Jurgens J.A."/>
            <person name="Kallen N."/>
            <person name="Kersten P."/>
            <person name="Kohler A."/>
            <person name="Kuees U."/>
            <person name="Kumar T.K.A."/>
            <person name="Kuo A."/>
            <person name="LaButti K."/>
            <person name="Larrondo L.F."/>
            <person name="Lindquist E."/>
            <person name="Ling A."/>
            <person name="Lombard V."/>
            <person name="Lucas S."/>
            <person name="Lundell T."/>
            <person name="Martin R."/>
            <person name="McLaughlin D.J."/>
            <person name="Morgenstern I."/>
            <person name="Morin E."/>
            <person name="Murat C."/>
            <person name="Nagy L.G."/>
            <person name="Nolan M."/>
            <person name="Ohm R.A."/>
            <person name="Patyshakuliyeva A."/>
            <person name="Rokas A."/>
            <person name="Ruiz-Duenas F.J."/>
            <person name="Sabat G."/>
            <person name="Salamov A."/>
            <person name="Samejima M."/>
            <person name="Schmutz J."/>
            <person name="Slot J.C."/>
            <person name="St John F."/>
            <person name="Stenlid J."/>
            <person name="Sun H."/>
            <person name="Sun S."/>
            <person name="Syed K."/>
            <person name="Tsang A."/>
            <person name="Wiebenga A."/>
            <person name="Young D."/>
            <person name="Pisabarro A."/>
            <person name="Eastwood D.C."/>
            <person name="Martin F."/>
            <person name="Cullen D."/>
            <person name="Grigoriev I.V."/>
            <person name="Hibbett D.S."/>
        </authorList>
    </citation>
    <scope>NUCLEOTIDE SEQUENCE [LARGE SCALE GENOMIC DNA]</scope>
    <source>
        <strain evidence="4">FP-91666</strain>
    </source>
</reference>
<dbReference type="KEGG" id="shs:STEHIDRAFT_106107"/>
<evidence type="ECO:0000313" key="4">
    <source>
        <dbReference type="Proteomes" id="UP000053927"/>
    </source>
</evidence>
<dbReference type="AlphaFoldDB" id="R7RXZ0"/>
<dbReference type="GO" id="GO:0008474">
    <property type="term" value="F:palmitoyl-(protein) hydrolase activity"/>
    <property type="evidence" value="ECO:0007669"/>
    <property type="project" value="TreeGrafter"/>
</dbReference>
<dbReference type="SUPFAM" id="SSF53474">
    <property type="entry name" value="alpha/beta-Hydrolases"/>
    <property type="match status" value="1"/>
</dbReference>
<protein>
    <submittedName>
        <fullName evidence="3">Alpha/beta-hydrolase</fullName>
    </submittedName>
</protein>
<organism evidence="3 4">
    <name type="scientific">Stereum hirsutum (strain FP-91666)</name>
    <name type="common">White-rot fungus</name>
    <dbReference type="NCBI Taxonomy" id="721885"/>
    <lineage>
        <taxon>Eukaryota</taxon>
        <taxon>Fungi</taxon>
        <taxon>Dikarya</taxon>
        <taxon>Basidiomycota</taxon>
        <taxon>Agaricomycotina</taxon>
        <taxon>Agaricomycetes</taxon>
        <taxon>Russulales</taxon>
        <taxon>Stereaceae</taxon>
        <taxon>Stereum</taxon>
    </lineage>
</organism>
<feature type="compositionally biased region" description="Pro residues" evidence="1">
    <location>
        <begin position="299"/>
        <end position="315"/>
    </location>
</feature>
<feature type="compositionally biased region" description="Low complexity" evidence="1">
    <location>
        <begin position="316"/>
        <end position="327"/>
    </location>
</feature>
<evidence type="ECO:0000259" key="2">
    <source>
        <dbReference type="Pfam" id="PF00561"/>
    </source>
</evidence>
<dbReference type="OrthoDB" id="10249433at2759"/>
<name>R7RXZ0_STEHR</name>
<dbReference type="PANTHER" id="PTHR12277:SF81">
    <property type="entry name" value="PROTEIN ABHD13"/>
    <property type="match status" value="1"/>
</dbReference>
<dbReference type="GO" id="GO:0016020">
    <property type="term" value="C:membrane"/>
    <property type="evidence" value="ECO:0007669"/>
    <property type="project" value="TreeGrafter"/>
</dbReference>
<dbReference type="eggNOG" id="KOG4391">
    <property type="taxonomic scope" value="Eukaryota"/>
</dbReference>
<gene>
    <name evidence="3" type="ORF">STEHIDRAFT_106107</name>
</gene>
<dbReference type="InterPro" id="IPR000073">
    <property type="entry name" value="AB_hydrolase_1"/>
</dbReference>
<dbReference type="GeneID" id="18794784"/>
<feature type="compositionally biased region" description="Basic and acidic residues" evidence="1">
    <location>
        <begin position="336"/>
        <end position="345"/>
    </location>
</feature>
<dbReference type="Pfam" id="PF00561">
    <property type="entry name" value="Abhydrolase_1"/>
    <property type="match status" value="1"/>
</dbReference>
<sequence>MSNLLPSLETFAKGTAATAAGLSTIGMGLLYYGQNYLIYPSAFPPGSRVDVPTPTDFSLPYTDLTLTTSDGVKLKAYLLLQRPILHVHGETPVDWDGESEGEDDTPLSVGLNSASSSHMLPFASTRPTIMMFHGNGGNHGHRIPLARVFFVKMRCNVLMVSYRGYGHSEGSPSEKGLQIDAQTGLDYVRSDPVLQQTPVVLFGQSIGGAVSIDLASKNPDAITAMVLENTFMSLPRLIPTAFPILSPFSFLCHQKWESYLKMPKIPRAVPILLLGGERDEVVPHEHMDQLWGLVKSRGLPPPSPSPSSHLQPPPMSSSRSRSASPAIPSSPPTVPSKEEARETQTDFRGNAAAGLPGTGNEGGREGRRQPRVQSHWETGSRYLEFPMGTHNDTCVQPGYWNAVADFVASLKSRTPKSPLPSVSPRQTTSEIVEVTSAGKAKTS</sequence>
<dbReference type="RefSeq" id="XP_007311237.1">
    <property type="nucleotide sequence ID" value="XM_007311175.1"/>
</dbReference>
<feature type="region of interest" description="Disordered" evidence="1">
    <location>
        <begin position="294"/>
        <end position="374"/>
    </location>
</feature>
<dbReference type="Gene3D" id="3.40.50.1820">
    <property type="entry name" value="alpha/beta hydrolase"/>
    <property type="match status" value="1"/>
</dbReference>
<proteinExistence type="predicted"/>
<dbReference type="Proteomes" id="UP000053927">
    <property type="component" value="Unassembled WGS sequence"/>
</dbReference>
<keyword evidence="4" id="KW-1185">Reference proteome</keyword>
<dbReference type="OMA" id="CAVMMVD"/>
<dbReference type="InterPro" id="IPR029058">
    <property type="entry name" value="AB_hydrolase_fold"/>
</dbReference>
<dbReference type="EMBL" id="JH687402">
    <property type="protein sequence ID" value="EIM79663.1"/>
    <property type="molecule type" value="Genomic_DNA"/>
</dbReference>
<feature type="region of interest" description="Disordered" evidence="1">
    <location>
        <begin position="413"/>
        <end position="443"/>
    </location>
</feature>
<keyword evidence="3" id="KW-0378">Hydrolase</keyword>
<feature type="domain" description="AB hydrolase-1" evidence="2">
    <location>
        <begin position="127"/>
        <end position="239"/>
    </location>
</feature>
<accession>R7RXZ0</accession>